<name>A0ABT6JLD1_9GAMM</name>
<keyword evidence="2" id="KW-1185">Reference proteome</keyword>
<dbReference type="Proteomes" id="UP001156831">
    <property type="component" value="Unassembled WGS sequence"/>
</dbReference>
<gene>
    <name evidence="1" type="ORF">QFW80_13250</name>
</gene>
<sequence>MQPPATERPLRAPPTDRQQWLAILRHRWGRLALLLVLLVLAGVAASGGFRRADGLPGARYPVLAAGQTVDTGAFAITPLRAWIADAPPGAYPKAGQRVLMLRLRVENRTDAAFAASALFAQDVVWLPDGRSNERKAQPLRRADDHTLTVQLQPGVPVLVDMAWEFDAAESVRTPAAWGVYARRFVARGYLQGDGDAGWKQDAPLARIVLAAGTPPEAG</sequence>
<reference evidence="1 2" key="1">
    <citation type="submission" date="2023-04" db="EMBL/GenBank/DDBJ databases">
        <title>Luteimonas sp. M1R5S18.</title>
        <authorList>
            <person name="Sun J.-Q."/>
        </authorList>
    </citation>
    <scope>NUCLEOTIDE SEQUENCE [LARGE SCALE GENOMIC DNA]</scope>
    <source>
        <strain evidence="1 2">M1R5S18</strain>
    </source>
</reference>
<dbReference type="EMBL" id="JARXRN010000028">
    <property type="protein sequence ID" value="MDH5831482.1"/>
    <property type="molecule type" value="Genomic_DNA"/>
</dbReference>
<dbReference type="RefSeq" id="WP_280602447.1">
    <property type="nucleotide sequence ID" value="NZ_JARXRN010000028.1"/>
</dbReference>
<comment type="caution">
    <text evidence="1">The sequence shown here is derived from an EMBL/GenBank/DDBJ whole genome shotgun (WGS) entry which is preliminary data.</text>
</comment>
<protein>
    <recommendedName>
        <fullName evidence="3">DUF4352 domain-containing protein</fullName>
    </recommendedName>
</protein>
<proteinExistence type="predicted"/>
<evidence type="ECO:0000313" key="1">
    <source>
        <dbReference type="EMBL" id="MDH5831482.1"/>
    </source>
</evidence>
<evidence type="ECO:0008006" key="3">
    <source>
        <dbReference type="Google" id="ProtNLM"/>
    </source>
</evidence>
<organism evidence="1 2">
    <name type="scientific">Luteimonas rhizosphaericola</name>
    <dbReference type="NCBI Taxonomy" id="3042024"/>
    <lineage>
        <taxon>Bacteria</taxon>
        <taxon>Pseudomonadati</taxon>
        <taxon>Pseudomonadota</taxon>
        <taxon>Gammaproteobacteria</taxon>
        <taxon>Lysobacterales</taxon>
        <taxon>Lysobacteraceae</taxon>
        <taxon>Luteimonas</taxon>
    </lineage>
</organism>
<accession>A0ABT6JLD1</accession>
<evidence type="ECO:0000313" key="2">
    <source>
        <dbReference type="Proteomes" id="UP001156831"/>
    </source>
</evidence>